<reference evidence="1" key="1">
    <citation type="submission" date="2016-02" db="EMBL/GenBank/DDBJ databases">
        <title>WGS assembly of Manihot esculenta.</title>
        <authorList>
            <person name="Bredeson J.V."/>
            <person name="Prochnik S.E."/>
            <person name="Lyons J.B."/>
            <person name="Schmutz J."/>
            <person name="Grimwood J."/>
            <person name="Vrebalov J."/>
            <person name="Bart R.S."/>
            <person name="Amuge T."/>
            <person name="Ferguson M.E."/>
            <person name="Green R."/>
            <person name="Putnam N."/>
            <person name="Stites J."/>
            <person name="Rounsley S."/>
            <person name="Rokhsar D.S."/>
        </authorList>
    </citation>
    <scope>NUCLEOTIDE SEQUENCE [LARGE SCALE GENOMIC DNA]</scope>
    <source>
        <tissue evidence="1">Leaf</tissue>
    </source>
</reference>
<dbReference type="EMBL" id="CM004404">
    <property type="protein sequence ID" value="OAY23605.1"/>
    <property type="molecule type" value="Genomic_DNA"/>
</dbReference>
<sequence>MSLTAFFFFLEFLPDDAYHKLIERLQMVVLVHSGLRSPPVPPPSFAHIYIYIYIHTHAHTNAPVLWWRVKAFDGRHLAKTANDLLKAMRSEGFFYLIFQSYAFCLNGECV</sequence>
<dbReference type="AlphaFoldDB" id="A0A2C9U1M1"/>
<proteinExistence type="predicted"/>
<protein>
    <submittedName>
        <fullName evidence="1">Uncharacterized protein</fullName>
    </submittedName>
</protein>
<accession>A0A2C9U1M1</accession>
<organism evidence="1">
    <name type="scientific">Manihot esculenta</name>
    <name type="common">Cassava</name>
    <name type="synonym">Jatropha manihot</name>
    <dbReference type="NCBI Taxonomy" id="3983"/>
    <lineage>
        <taxon>Eukaryota</taxon>
        <taxon>Viridiplantae</taxon>
        <taxon>Streptophyta</taxon>
        <taxon>Embryophyta</taxon>
        <taxon>Tracheophyta</taxon>
        <taxon>Spermatophyta</taxon>
        <taxon>Magnoliopsida</taxon>
        <taxon>eudicotyledons</taxon>
        <taxon>Gunneridae</taxon>
        <taxon>Pentapetalae</taxon>
        <taxon>rosids</taxon>
        <taxon>fabids</taxon>
        <taxon>Malpighiales</taxon>
        <taxon>Euphorbiaceae</taxon>
        <taxon>Crotonoideae</taxon>
        <taxon>Manihoteae</taxon>
        <taxon>Manihot</taxon>
    </lineage>
</organism>
<name>A0A2C9U1M1_MANES</name>
<evidence type="ECO:0000313" key="1">
    <source>
        <dbReference type="EMBL" id="OAY23605.1"/>
    </source>
</evidence>
<gene>
    <name evidence="1" type="ORF">MANES_18G092100</name>
</gene>